<dbReference type="InterPro" id="IPR020568">
    <property type="entry name" value="Ribosomal_Su5_D2-typ_SF"/>
</dbReference>
<protein>
    <submittedName>
        <fullName evidence="4">YigZ family protein</fullName>
    </submittedName>
</protein>
<dbReference type="EMBL" id="DVIQ01000110">
    <property type="protein sequence ID" value="HIS33054.1"/>
    <property type="molecule type" value="Genomic_DNA"/>
</dbReference>
<sequence>MKKYKAAYQGGEGEITEKKSRFIATVKPVESEEEALEFVAAMKKKYWNATHNCSAFVVGENMELQRCSDDGEPQGTAGRPMLDVLLGEEIHNVAVVVTRYFGGTLLGTGGLVRAYSKAVQEGLKNSVIIEKQEGVLLSLGTDYNGIGKIQYILGQKGLAVTDSSYTDTVRMDTLVPADMLDGLVKDLTEATNGRVRFLDKKPVIFAPGPEGPLLF</sequence>
<evidence type="ECO:0000313" key="5">
    <source>
        <dbReference type="Proteomes" id="UP000823935"/>
    </source>
</evidence>
<dbReference type="InterPro" id="IPR023582">
    <property type="entry name" value="Impact"/>
</dbReference>
<evidence type="ECO:0000313" key="4">
    <source>
        <dbReference type="EMBL" id="HIS33054.1"/>
    </source>
</evidence>
<dbReference type="PANTHER" id="PTHR16301:SF20">
    <property type="entry name" value="IMPACT FAMILY MEMBER YIGZ"/>
    <property type="match status" value="1"/>
</dbReference>
<dbReference type="InterPro" id="IPR036956">
    <property type="entry name" value="Impact_N_sf"/>
</dbReference>
<dbReference type="InterPro" id="IPR035647">
    <property type="entry name" value="EFG_III/V"/>
</dbReference>
<dbReference type="GO" id="GO:0006446">
    <property type="term" value="P:regulation of translational initiation"/>
    <property type="evidence" value="ECO:0007669"/>
    <property type="project" value="TreeGrafter"/>
</dbReference>
<dbReference type="Pfam" id="PF09186">
    <property type="entry name" value="DUF1949"/>
    <property type="match status" value="1"/>
</dbReference>
<dbReference type="SUPFAM" id="SSF54980">
    <property type="entry name" value="EF-G C-terminal domain-like"/>
    <property type="match status" value="1"/>
</dbReference>
<accession>A0A9D1EVN1</accession>
<evidence type="ECO:0000256" key="1">
    <source>
        <dbReference type="ARBA" id="ARBA00007665"/>
    </source>
</evidence>
<dbReference type="PANTHER" id="PTHR16301">
    <property type="entry name" value="IMPACT-RELATED"/>
    <property type="match status" value="1"/>
</dbReference>
<dbReference type="Proteomes" id="UP000823935">
    <property type="component" value="Unassembled WGS sequence"/>
</dbReference>
<reference evidence="4" key="1">
    <citation type="submission" date="2020-10" db="EMBL/GenBank/DDBJ databases">
        <authorList>
            <person name="Gilroy R."/>
        </authorList>
    </citation>
    <scope>NUCLEOTIDE SEQUENCE</scope>
    <source>
        <strain evidence="4">CHK190-19873</strain>
    </source>
</reference>
<dbReference type="PROSITE" id="PS00910">
    <property type="entry name" value="UPF0029"/>
    <property type="match status" value="1"/>
</dbReference>
<dbReference type="Gene3D" id="3.30.70.240">
    <property type="match status" value="1"/>
</dbReference>
<name>A0A9D1EVN1_9FIRM</name>
<evidence type="ECO:0000259" key="3">
    <source>
        <dbReference type="Pfam" id="PF09186"/>
    </source>
</evidence>
<dbReference type="InterPro" id="IPR020569">
    <property type="entry name" value="UPF0029_Impact_CS"/>
</dbReference>
<evidence type="ECO:0000259" key="2">
    <source>
        <dbReference type="Pfam" id="PF01205"/>
    </source>
</evidence>
<dbReference type="Pfam" id="PF01205">
    <property type="entry name" value="Impact_N"/>
    <property type="match status" value="1"/>
</dbReference>
<organism evidence="4 5">
    <name type="scientific">Candidatus Limivivens intestinipullorum</name>
    <dbReference type="NCBI Taxonomy" id="2840858"/>
    <lineage>
        <taxon>Bacteria</taxon>
        <taxon>Bacillati</taxon>
        <taxon>Bacillota</taxon>
        <taxon>Clostridia</taxon>
        <taxon>Lachnospirales</taxon>
        <taxon>Lachnospiraceae</taxon>
        <taxon>Lachnospiraceae incertae sedis</taxon>
        <taxon>Candidatus Limivivens</taxon>
    </lineage>
</organism>
<dbReference type="Gene3D" id="3.30.230.30">
    <property type="entry name" value="Impact, N-terminal domain"/>
    <property type="match status" value="1"/>
</dbReference>
<feature type="domain" description="Impact N-terminal" evidence="2">
    <location>
        <begin position="18"/>
        <end position="122"/>
    </location>
</feature>
<feature type="domain" description="UPF0029" evidence="3">
    <location>
        <begin position="142"/>
        <end position="194"/>
    </location>
</feature>
<proteinExistence type="inferred from homology"/>
<dbReference type="SUPFAM" id="SSF54211">
    <property type="entry name" value="Ribosomal protein S5 domain 2-like"/>
    <property type="match status" value="1"/>
</dbReference>
<dbReference type="InterPro" id="IPR015796">
    <property type="entry name" value="Impact_YigZ-like"/>
</dbReference>
<reference evidence="4" key="2">
    <citation type="journal article" date="2021" name="PeerJ">
        <title>Extensive microbial diversity within the chicken gut microbiome revealed by metagenomics and culture.</title>
        <authorList>
            <person name="Gilroy R."/>
            <person name="Ravi A."/>
            <person name="Getino M."/>
            <person name="Pursley I."/>
            <person name="Horton D.L."/>
            <person name="Alikhan N.F."/>
            <person name="Baker D."/>
            <person name="Gharbi K."/>
            <person name="Hall N."/>
            <person name="Watson M."/>
            <person name="Adriaenssens E.M."/>
            <person name="Foster-Nyarko E."/>
            <person name="Jarju S."/>
            <person name="Secka A."/>
            <person name="Antonio M."/>
            <person name="Oren A."/>
            <person name="Chaudhuri R.R."/>
            <person name="La Ragione R."/>
            <person name="Hildebrand F."/>
            <person name="Pallen M.J."/>
        </authorList>
    </citation>
    <scope>NUCLEOTIDE SEQUENCE</scope>
    <source>
        <strain evidence="4">CHK190-19873</strain>
    </source>
</reference>
<dbReference type="NCBIfam" id="TIGR00257">
    <property type="entry name" value="IMPACT_YIGZ"/>
    <property type="match status" value="1"/>
</dbReference>
<comment type="similarity">
    <text evidence="1">Belongs to the IMPACT family.</text>
</comment>
<gene>
    <name evidence="4" type="ORF">IAB44_16140</name>
</gene>
<dbReference type="GO" id="GO:0005737">
    <property type="term" value="C:cytoplasm"/>
    <property type="evidence" value="ECO:0007669"/>
    <property type="project" value="TreeGrafter"/>
</dbReference>
<comment type="caution">
    <text evidence="4">The sequence shown here is derived from an EMBL/GenBank/DDBJ whole genome shotgun (WGS) entry which is preliminary data.</text>
</comment>
<dbReference type="InterPro" id="IPR001498">
    <property type="entry name" value="Impact_N"/>
</dbReference>
<dbReference type="InterPro" id="IPR015269">
    <property type="entry name" value="UPF0029_Impact_C"/>
</dbReference>
<dbReference type="AlphaFoldDB" id="A0A9D1EVN1"/>